<dbReference type="EMBL" id="BAAALS010000007">
    <property type="protein sequence ID" value="GAA1747151.1"/>
    <property type="molecule type" value="Genomic_DNA"/>
</dbReference>
<dbReference type="Pfam" id="PF00795">
    <property type="entry name" value="CN_hydrolase"/>
    <property type="match status" value="1"/>
</dbReference>
<dbReference type="PROSITE" id="PS01227">
    <property type="entry name" value="UPF0012"/>
    <property type="match status" value="1"/>
</dbReference>
<dbReference type="PANTHER" id="PTHR23088:SF27">
    <property type="entry name" value="DEAMINATED GLUTATHIONE AMIDASE"/>
    <property type="match status" value="1"/>
</dbReference>
<evidence type="ECO:0000313" key="5">
    <source>
        <dbReference type="Proteomes" id="UP001500655"/>
    </source>
</evidence>
<dbReference type="Gene3D" id="3.60.110.10">
    <property type="entry name" value="Carbon-nitrogen hydrolase"/>
    <property type="match status" value="1"/>
</dbReference>
<dbReference type="Proteomes" id="UP001500655">
    <property type="component" value="Unassembled WGS sequence"/>
</dbReference>
<reference evidence="5" key="1">
    <citation type="journal article" date="2019" name="Int. J. Syst. Evol. Microbiol.">
        <title>The Global Catalogue of Microorganisms (GCM) 10K type strain sequencing project: providing services to taxonomists for standard genome sequencing and annotation.</title>
        <authorList>
            <consortium name="The Broad Institute Genomics Platform"/>
            <consortium name="The Broad Institute Genome Sequencing Center for Infectious Disease"/>
            <person name="Wu L."/>
            <person name="Ma J."/>
        </authorList>
    </citation>
    <scope>NUCLEOTIDE SEQUENCE [LARGE SCALE GENOMIC DNA]</scope>
    <source>
        <strain evidence="5">JCM 13249</strain>
    </source>
</reference>
<evidence type="ECO:0000256" key="2">
    <source>
        <dbReference type="ARBA" id="ARBA00022801"/>
    </source>
</evidence>
<dbReference type="InterPro" id="IPR003010">
    <property type="entry name" value="C-N_Hydrolase"/>
</dbReference>
<comment type="caution">
    <text evidence="4">The sequence shown here is derived from an EMBL/GenBank/DDBJ whole genome shotgun (WGS) entry which is preliminary data.</text>
</comment>
<proteinExistence type="inferred from homology"/>
<evidence type="ECO:0000256" key="1">
    <source>
        <dbReference type="ARBA" id="ARBA00010613"/>
    </source>
</evidence>
<dbReference type="RefSeq" id="WP_344078843.1">
    <property type="nucleotide sequence ID" value="NZ_BAAALS010000007.1"/>
</dbReference>
<name>A0ABP4W7H6_9ACTN</name>
<evidence type="ECO:0000313" key="4">
    <source>
        <dbReference type="EMBL" id="GAA1747151.1"/>
    </source>
</evidence>
<gene>
    <name evidence="4" type="ORF">GCM10009681_17880</name>
</gene>
<evidence type="ECO:0000259" key="3">
    <source>
        <dbReference type="PROSITE" id="PS50263"/>
    </source>
</evidence>
<dbReference type="InterPro" id="IPR036526">
    <property type="entry name" value="C-N_Hydrolase_sf"/>
</dbReference>
<feature type="domain" description="CN hydrolase" evidence="3">
    <location>
        <begin position="7"/>
        <end position="249"/>
    </location>
</feature>
<dbReference type="SUPFAM" id="SSF56317">
    <property type="entry name" value="Carbon-nitrogen hydrolase"/>
    <property type="match status" value="1"/>
</dbReference>
<keyword evidence="5" id="KW-1185">Reference proteome</keyword>
<dbReference type="InterPro" id="IPR045254">
    <property type="entry name" value="Nit1/2_C-N_Hydrolase"/>
</dbReference>
<dbReference type="InterPro" id="IPR001110">
    <property type="entry name" value="UPF0012_CS"/>
</dbReference>
<accession>A0ABP4W7H6</accession>
<dbReference type="CDD" id="cd07572">
    <property type="entry name" value="nit"/>
    <property type="match status" value="1"/>
</dbReference>
<dbReference type="PANTHER" id="PTHR23088">
    <property type="entry name" value="NITRILASE-RELATED"/>
    <property type="match status" value="1"/>
</dbReference>
<keyword evidence="2 4" id="KW-0378">Hydrolase</keyword>
<protein>
    <submittedName>
        <fullName evidence="4">Carbon-nitrogen hydrolase family protein</fullName>
    </submittedName>
</protein>
<organism evidence="4 5">
    <name type="scientific">Luedemannella helvata</name>
    <dbReference type="NCBI Taxonomy" id="349315"/>
    <lineage>
        <taxon>Bacteria</taxon>
        <taxon>Bacillati</taxon>
        <taxon>Actinomycetota</taxon>
        <taxon>Actinomycetes</taxon>
        <taxon>Micromonosporales</taxon>
        <taxon>Micromonosporaceae</taxon>
        <taxon>Luedemannella</taxon>
    </lineage>
</organism>
<dbReference type="PROSITE" id="PS50263">
    <property type="entry name" value="CN_HYDROLASE"/>
    <property type="match status" value="1"/>
</dbReference>
<sequence length="287" mass="30673">MSGQRRLRIAITQWQVNGDLSANVEVARELIDRAAADRPDLVLLPENGLFLGTNATMRENALSEDAPQIDALREAAARNNVTVILGGMKNRTPDGVFNSALVIDPRGAIAGRYDKVHLFDARIGGVSFEASTVERGGTEPVLVEINGVQVGLTICYDVRFPELYRALALAGAEVILVPSAFTRITGDAHWHTLLRARAIENGCFVVASATVGEGAFPTYGHALAVAPWGEVIADLGEEDRAVRVLELDLAAVAEARGRLPVLAGTKPQVYASAVRRVAVNTTEEATL</sequence>
<comment type="similarity">
    <text evidence="1">Belongs to the carbon-nitrogen hydrolase superfamily. NIT1/NIT2 family.</text>
</comment>
<dbReference type="GO" id="GO:0016787">
    <property type="term" value="F:hydrolase activity"/>
    <property type="evidence" value="ECO:0007669"/>
    <property type="project" value="UniProtKB-KW"/>
</dbReference>